<evidence type="ECO:0000256" key="13">
    <source>
        <dbReference type="SAM" id="MobiDB-lite"/>
    </source>
</evidence>
<dbReference type="FunFam" id="3.30.200.20:FF:000040">
    <property type="entry name" value="Dual specificity mitogen-activated protein kinase kinase"/>
    <property type="match status" value="1"/>
</dbReference>
<dbReference type="PROSITE" id="PS50011">
    <property type="entry name" value="PROTEIN_KINASE_DOM"/>
    <property type="match status" value="1"/>
</dbReference>
<evidence type="ECO:0000256" key="4">
    <source>
        <dbReference type="ARBA" id="ARBA00022741"/>
    </source>
</evidence>
<dbReference type="InterPro" id="IPR002060">
    <property type="entry name" value="Squ/phyt_synthse"/>
</dbReference>
<dbReference type="PANTHER" id="PTHR47448">
    <property type="entry name" value="DUAL SPECIFICITY MITOGEN-ACTIVATED PROTEIN KINASE KINASE DSOR1-LIKE PROTEIN"/>
    <property type="match status" value="1"/>
</dbReference>
<evidence type="ECO:0000256" key="1">
    <source>
        <dbReference type="ARBA" id="ARBA00022527"/>
    </source>
</evidence>
<keyword evidence="6 12" id="KW-0067">ATP-binding</keyword>
<dbReference type="EMBL" id="CP119917">
    <property type="protein sequence ID" value="WFD15172.1"/>
    <property type="molecule type" value="Genomic_DNA"/>
</dbReference>
<feature type="compositionally biased region" description="Low complexity" evidence="13">
    <location>
        <begin position="325"/>
        <end position="341"/>
    </location>
</feature>
<sequence>MLRGAATAPHQFVRAQHTSARLQPLIDTVRTRDYAAYLSHVAYPPRLQPHFWALRAFHIELASIKDVVSNELVGRIRMQWWRDAIEGVYANRPPKHPIALGLCDAVMDPAVMKHGSLVKDHFLRIIDAREADLAEPLSPPTLEELETYAEATSSRILYLLLNLQGISESTVDVLFSHLGKAMGLGIFLASLPRHTHPPPLPASPTAGPGGGMSRYARQAGGVPRTPTLPLPLEYIMDAGVSQEDVYRHGPHAHGLKNAVFATATRANDYLITARSIIRNELHGRVPAQAVAPMLLLPPEPPPPDERAAPFARFIQSDGSSCTLHTTSEQRSTSSQEEASTSPGIVTGLGSSTSSLPHSHDAVTQRMNNLDLGSGQLPRLDLSASNLRTLADLGAGNGGTVTKVLHIPTGILMAKKVNFIDAKPEVRKQILRELQILHECRSEYIVGFYGASLSDVHIFMCMEYMDMGSLDTIYQKHGPIDVKICGKIVYTVVHGLSYLYEQFRIIHRDVKPSNILVNRQGQIKLCDFGVSGELINSMADTFVGTSTYMSPERIQGDQYSIKSDVWSLGVTVIEIAHGCFPFAIEMEDDPDATTHAAPRVVQDVRSLSILELLQHIVHEPPPKLNPDANFPPDMIDFVTVCLCKDPVKRPTPMELRNHPFVLQGHRSDVNMVEWVMSLSSSKE</sequence>
<evidence type="ECO:0000256" key="3">
    <source>
        <dbReference type="ARBA" id="ARBA00022679"/>
    </source>
</evidence>
<evidence type="ECO:0000256" key="5">
    <source>
        <dbReference type="ARBA" id="ARBA00022777"/>
    </source>
</evidence>
<name>A0AAJ6CKS8_9BASI</name>
<comment type="catalytic activity">
    <reaction evidence="10">
        <text>L-threonyl-[protein] + ATP = O-phospho-L-threonyl-[protein] + ADP + H(+)</text>
        <dbReference type="Rhea" id="RHEA:46608"/>
        <dbReference type="Rhea" id="RHEA-COMP:11060"/>
        <dbReference type="Rhea" id="RHEA-COMP:11605"/>
        <dbReference type="ChEBI" id="CHEBI:15378"/>
        <dbReference type="ChEBI" id="CHEBI:30013"/>
        <dbReference type="ChEBI" id="CHEBI:30616"/>
        <dbReference type="ChEBI" id="CHEBI:61977"/>
        <dbReference type="ChEBI" id="CHEBI:456216"/>
        <dbReference type="EC" id="2.7.12.2"/>
    </reaction>
</comment>
<dbReference type="PANTHER" id="PTHR47448:SF1">
    <property type="entry name" value="SERINE_THREONINE-PROTEIN KINASE STE7 HOMOLOG"/>
    <property type="match status" value="1"/>
</dbReference>
<protein>
    <recommendedName>
        <fullName evidence="8">mitogen-activated protein kinase kinase</fullName>
        <ecNumber evidence="8">2.7.12.2</ecNumber>
    </recommendedName>
</protein>
<feature type="binding site" evidence="12">
    <location>
        <position position="415"/>
    </location>
    <ligand>
        <name>ATP</name>
        <dbReference type="ChEBI" id="CHEBI:30616"/>
    </ligand>
</feature>
<comment type="catalytic activity">
    <reaction evidence="11">
        <text>L-tyrosyl-[protein] + ATP = O-phospho-L-tyrosyl-[protein] + ADP + H(+)</text>
        <dbReference type="Rhea" id="RHEA:10596"/>
        <dbReference type="Rhea" id="RHEA-COMP:10136"/>
        <dbReference type="Rhea" id="RHEA-COMP:20101"/>
        <dbReference type="ChEBI" id="CHEBI:15378"/>
        <dbReference type="ChEBI" id="CHEBI:30616"/>
        <dbReference type="ChEBI" id="CHEBI:46858"/>
        <dbReference type="ChEBI" id="CHEBI:61978"/>
        <dbReference type="ChEBI" id="CHEBI:456216"/>
        <dbReference type="EC" id="2.7.12.2"/>
    </reaction>
</comment>
<keyword evidence="2" id="KW-0597">Phosphoprotein</keyword>
<evidence type="ECO:0000256" key="2">
    <source>
        <dbReference type="ARBA" id="ARBA00022553"/>
    </source>
</evidence>
<dbReference type="InterPro" id="IPR008949">
    <property type="entry name" value="Isoprenoid_synthase_dom_sf"/>
</dbReference>
<dbReference type="PROSITE" id="PS00108">
    <property type="entry name" value="PROTEIN_KINASE_ST"/>
    <property type="match status" value="1"/>
</dbReference>
<dbReference type="GO" id="GO:0004674">
    <property type="term" value="F:protein serine/threonine kinase activity"/>
    <property type="evidence" value="ECO:0007669"/>
    <property type="project" value="UniProtKB-KW"/>
</dbReference>
<evidence type="ECO:0000256" key="11">
    <source>
        <dbReference type="ARBA" id="ARBA00051693"/>
    </source>
</evidence>
<dbReference type="AlphaFoldDB" id="A0AAJ6CKS8"/>
<dbReference type="GO" id="GO:0071507">
    <property type="term" value="P:pheromone response MAPK cascade"/>
    <property type="evidence" value="ECO:0007669"/>
    <property type="project" value="UniProtKB-ARBA"/>
</dbReference>
<keyword evidence="4 12" id="KW-0547">Nucleotide-binding</keyword>
<proteinExistence type="inferred from homology"/>
<evidence type="ECO:0000313" key="15">
    <source>
        <dbReference type="EMBL" id="WFD15172.1"/>
    </source>
</evidence>
<dbReference type="InterPro" id="IPR008271">
    <property type="entry name" value="Ser/Thr_kinase_AS"/>
</dbReference>
<dbReference type="Gene3D" id="1.10.600.10">
    <property type="entry name" value="Farnesyl Diphosphate Synthase"/>
    <property type="match status" value="1"/>
</dbReference>
<dbReference type="FunFam" id="1.10.510.10:FF:000921">
    <property type="entry name" value="Serine/threonine-protein kinase STE7"/>
    <property type="match status" value="1"/>
</dbReference>
<comment type="similarity">
    <text evidence="7">Belongs to the protein kinase superfamily. STE Ser/Thr protein kinase family. MAP kinase kinase subfamily.</text>
</comment>
<dbReference type="SUPFAM" id="SSF48576">
    <property type="entry name" value="Terpenoid synthases"/>
    <property type="match status" value="1"/>
</dbReference>
<feature type="domain" description="Protein kinase" evidence="14">
    <location>
        <begin position="386"/>
        <end position="660"/>
    </location>
</feature>
<comment type="catalytic activity">
    <reaction evidence="9">
        <text>L-seryl-[protein] + ATP = O-phospho-L-seryl-[protein] + ADP + H(+)</text>
        <dbReference type="Rhea" id="RHEA:17989"/>
        <dbReference type="Rhea" id="RHEA-COMP:9863"/>
        <dbReference type="Rhea" id="RHEA-COMP:11604"/>
        <dbReference type="ChEBI" id="CHEBI:15378"/>
        <dbReference type="ChEBI" id="CHEBI:29999"/>
        <dbReference type="ChEBI" id="CHEBI:30616"/>
        <dbReference type="ChEBI" id="CHEBI:83421"/>
        <dbReference type="ChEBI" id="CHEBI:456216"/>
        <dbReference type="EC" id="2.7.12.2"/>
    </reaction>
</comment>
<dbReference type="Pfam" id="PF00494">
    <property type="entry name" value="SQS_PSY"/>
    <property type="match status" value="1"/>
</dbReference>
<dbReference type="InterPro" id="IPR011009">
    <property type="entry name" value="Kinase-like_dom_sf"/>
</dbReference>
<evidence type="ECO:0000256" key="6">
    <source>
        <dbReference type="ARBA" id="ARBA00022840"/>
    </source>
</evidence>
<evidence type="ECO:0000256" key="9">
    <source>
        <dbReference type="ARBA" id="ARBA00049014"/>
    </source>
</evidence>
<evidence type="ECO:0000256" key="10">
    <source>
        <dbReference type="ARBA" id="ARBA00049299"/>
    </source>
</evidence>
<dbReference type="Proteomes" id="UP001217582">
    <property type="component" value="Chromosome 2"/>
</dbReference>
<dbReference type="InterPro" id="IPR017441">
    <property type="entry name" value="Protein_kinase_ATP_BS"/>
</dbReference>
<evidence type="ECO:0000256" key="8">
    <source>
        <dbReference type="ARBA" id="ARBA00038999"/>
    </source>
</evidence>
<gene>
    <name evidence="15" type="primary">STE7</name>
    <name evidence="15" type="ORF">MARU1_001187</name>
</gene>
<organism evidence="15 16">
    <name type="scientific">Malassezia arunalokei</name>
    <dbReference type="NCBI Taxonomy" id="1514897"/>
    <lineage>
        <taxon>Eukaryota</taxon>
        <taxon>Fungi</taxon>
        <taxon>Dikarya</taxon>
        <taxon>Basidiomycota</taxon>
        <taxon>Ustilaginomycotina</taxon>
        <taxon>Malasseziomycetes</taxon>
        <taxon>Malasseziales</taxon>
        <taxon>Malasseziaceae</taxon>
        <taxon>Malassezia</taxon>
    </lineage>
</organism>
<dbReference type="SUPFAM" id="SSF56112">
    <property type="entry name" value="Protein kinase-like (PK-like)"/>
    <property type="match status" value="1"/>
</dbReference>
<evidence type="ECO:0000256" key="12">
    <source>
        <dbReference type="PROSITE-ProRule" id="PRU10141"/>
    </source>
</evidence>
<reference evidence="15 16" key="1">
    <citation type="submission" date="2023-03" db="EMBL/GenBank/DDBJ databases">
        <title>Mating type loci evolution in Malassezia.</title>
        <authorList>
            <person name="Coelho M.A."/>
        </authorList>
    </citation>
    <scope>NUCLEOTIDE SEQUENCE [LARGE SCALE GENOMIC DNA]</scope>
    <source>
        <strain evidence="15 16">CBS 13387</strain>
    </source>
</reference>
<dbReference type="PROSITE" id="PS00107">
    <property type="entry name" value="PROTEIN_KINASE_ATP"/>
    <property type="match status" value="1"/>
</dbReference>
<dbReference type="Gene3D" id="3.30.200.20">
    <property type="entry name" value="Phosphorylase Kinase, domain 1"/>
    <property type="match status" value="1"/>
</dbReference>
<dbReference type="InterPro" id="IPR050915">
    <property type="entry name" value="MAP_kinase_kinase"/>
</dbReference>
<evidence type="ECO:0000256" key="7">
    <source>
        <dbReference type="ARBA" id="ARBA00038035"/>
    </source>
</evidence>
<keyword evidence="1" id="KW-0723">Serine/threonine-protein kinase</keyword>
<feature type="region of interest" description="Disordered" evidence="13">
    <location>
        <begin position="319"/>
        <end position="359"/>
    </location>
</feature>
<dbReference type="GO" id="GO:0004708">
    <property type="term" value="F:MAP kinase kinase activity"/>
    <property type="evidence" value="ECO:0007669"/>
    <property type="project" value="UniProtKB-EC"/>
</dbReference>
<keyword evidence="5 15" id="KW-0418">Kinase</keyword>
<dbReference type="InterPro" id="IPR000719">
    <property type="entry name" value="Prot_kinase_dom"/>
</dbReference>
<evidence type="ECO:0000313" key="16">
    <source>
        <dbReference type="Proteomes" id="UP001217582"/>
    </source>
</evidence>
<evidence type="ECO:0000259" key="14">
    <source>
        <dbReference type="PROSITE" id="PS50011"/>
    </source>
</evidence>
<dbReference type="GO" id="GO:0005524">
    <property type="term" value="F:ATP binding"/>
    <property type="evidence" value="ECO:0007669"/>
    <property type="project" value="UniProtKB-UniRule"/>
</dbReference>
<dbReference type="Gene3D" id="1.10.510.10">
    <property type="entry name" value="Transferase(Phosphotransferase) domain 1"/>
    <property type="match status" value="1"/>
</dbReference>
<accession>A0AAJ6CKS8</accession>
<keyword evidence="3 15" id="KW-0808">Transferase</keyword>
<dbReference type="SMART" id="SM00220">
    <property type="entry name" value="S_TKc"/>
    <property type="match status" value="1"/>
</dbReference>
<dbReference type="Pfam" id="PF00069">
    <property type="entry name" value="Pkinase"/>
    <property type="match status" value="1"/>
</dbReference>
<dbReference type="EC" id="2.7.12.2" evidence="8"/>
<keyword evidence="16" id="KW-1185">Reference proteome</keyword>